<evidence type="ECO:0000256" key="1">
    <source>
        <dbReference type="SAM" id="SignalP"/>
    </source>
</evidence>
<sequence length="143" mass="15037">MKRKIKKIVAVCGLFLALISGVASAVDLKDLIGVVGGGLIVSALGSQLNDFINTITFNKGVGTNEETKVVPIVSVGSGVAIGAAQVAGPKDAVAKVQAVAQLEVTFQDRIRIKVLIPIDSKNPLERFRRVQQVGVSAIIDYKL</sequence>
<name>G7V8F7_THELD</name>
<dbReference type="eggNOG" id="ENOG502ZX5H">
    <property type="taxonomic scope" value="Bacteria"/>
</dbReference>
<reference evidence="2 3" key="2">
    <citation type="journal article" date="2012" name="Stand. Genomic Sci.">
        <title>Genome sequence of the moderately thermophilic, amino-acid-degrading and sulfur-reducing bacterium Thermovirga lienii type strain (Cas60314(T)).</title>
        <authorList>
            <person name="Goker M."/>
            <person name="Saunders E."/>
            <person name="Lapidus A."/>
            <person name="Nolan M."/>
            <person name="Lucas S."/>
            <person name="Hammon N."/>
            <person name="Deshpande S."/>
            <person name="Cheng J.F."/>
            <person name="Han C."/>
            <person name="Tapia R."/>
            <person name="Goodwin L.A."/>
            <person name="Pitluck S."/>
            <person name="Liolios K."/>
            <person name="Mavromatis K."/>
            <person name="Pagani I."/>
            <person name="Ivanova N."/>
            <person name="Mikhailova N."/>
            <person name="Pati A."/>
            <person name="Chen A."/>
            <person name="Palaniappan K."/>
            <person name="Land M."/>
            <person name="Chang Y.J."/>
            <person name="Jeffries C.D."/>
            <person name="Brambilla E.M."/>
            <person name="Rohde M."/>
            <person name="Spring S."/>
            <person name="Detter J.C."/>
            <person name="Woyke T."/>
            <person name="Bristow J."/>
            <person name="Eisen J.A."/>
            <person name="Markowitz V."/>
            <person name="Hugenholtz P."/>
            <person name="Kyrpides N.C."/>
            <person name="Klenk H.P."/>
        </authorList>
    </citation>
    <scope>NUCLEOTIDE SEQUENCE [LARGE SCALE GENOMIC DNA]</scope>
    <source>
        <strain evidence="3">ATCC BAA-1197 / DSM 17291 / Cas60314</strain>
    </source>
</reference>
<dbReference type="KEGG" id="tli:Tlie_0584"/>
<keyword evidence="3" id="KW-1185">Reference proteome</keyword>
<organism evidence="2 3">
    <name type="scientific">Thermovirga lienii (strain ATCC BAA-1197 / DSM 17291 / Cas60314)</name>
    <dbReference type="NCBI Taxonomy" id="580340"/>
    <lineage>
        <taxon>Bacteria</taxon>
        <taxon>Thermotogati</taxon>
        <taxon>Synergistota</taxon>
        <taxon>Synergistia</taxon>
        <taxon>Synergistales</taxon>
        <taxon>Thermovirgaceae</taxon>
        <taxon>Thermovirga</taxon>
    </lineage>
</organism>
<dbReference type="EMBL" id="CP003096">
    <property type="protein sequence ID" value="AER66319.1"/>
    <property type="molecule type" value="Genomic_DNA"/>
</dbReference>
<dbReference type="HOGENOM" id="CLU_149134_0_0_0"/>
<evidence type="ECO:0000313" key="3">
    <source>
        <dbReference type="Proteomes" id="UP000005868"/>
    </source>
</evidence>
<gene>
    <name evidence="2" type="ordered locus">Tlie_0584</name>
</gene>
<reference evidence="3" key="1">
    <citation type="submission" date="2011-10" db="EMBL/GenBank/DDBJ databases">
        <title>The complete genome of chromosome of Thermovirga lienii DSM 17291.</title>
        <authorList>
            <consortium name="US DOE Joint Genome Institute (JGI-PGF)"/>
            <person name="Lucas S."/>
            <person name="Copeland A."/>
            <person name="Lapidus A."/>
            <person name="Glavina del Rio T."/>
            <person name="Dalin E."/>
            <person name="Tice H."/>
            <person name="Bruce D."/>
            <person name="Goodwin L."/>
            <person name="Pitluck S."/>
            <person name="Peters L."/>
            <person name="Mikhailova N."/>
            <person name="Saunders E."/>
            <person name="Kyrpides N."/>
            <person name="Mavromatis K."/>
            <person name="Ivanova N."/>
            <person name="Last F.I."/>
            <person name="Brettin T."/>
            <person name="Detter J.C."/>
            <person name="Han C."/>
            <person name="Larimer F."/>
            <person name="Land M."/>
            <person name="Hauser L."/>
            <person name="Markowitz V."/>
            <person name="Cheng J.-F."/>
            <person name="Hugenholtz P."/>
            <person name="Woyke T."/>
            <person name="Wu D."/>
            <person name="Spring S."/>
            <person name="Schroeder M."/>
            <person name="Brambilla E.-M."/>
            <person name="Klenk H.-P."/>
            <person name="Eisen J.A."/>
        </authorList>
    </citation>
    <scope>NUCLEOTIDE SEQUENCE [LARGE SCALE GENOMIC DNA]</scope>
    <source>
        <strain evidence="3">ATCC BAA-1197 / DSM 17291 / Cas60314</strain>
    </source>
</reference>
<accession>G7V8F7</accession>
<feature type="chain" id="PRO_5003504524" evidence="1">
    <location>
        <begin position="26"/>
        <end position="143"/>
    </location>
</feature>
<protein>
    <submittedName>
        <fullName evidence="2">Uncharacterized protein</fullName>
    </submittedName>
</protein>
<evidence type="ECO:0000313" key="2">
    <source>
        <dbReference type="EMBL" id="AER66319.1"/>
    </source>
</evidence>
<keyword evidence="1" id="KW-0732">Signal</keyword>
<dbReference type="OrthoDB" id="1631671at2"/>
<dbReference type="STRING" id="580340.Tlie_0584"/>
<dbReference type="Proteomes" id="UP000005868">
    <property type="component" value="Chromosome"/>
</dbReference>
<feature type="signal peptide" evidence="1">
    <location>
        <begin position="1"/>
        <end position="25"/>
    </location>
</feature>
<dbReference type="AlphaFoldDB" id="G7V8F7"/>
<proteinExistence type="predicted"/>